<name>A0ABW6RZE3_9NOCA</name>
<dbReference type="InterPro" id="IPR029058">
    <property type="entry name" value="AB_hydrolase_fold"/>
</dbReference>
<dbReference type="SUPFAM" id="SSF53474">
    <property type="entry name" value="alpha/beta-Hydrolases"/>
    <property type="match status" value="1"/>
</dbReference>
<protein>
    <submittedName>
        <fullName evidence="2">Lipase family protein</fullName>
    </submittedName>
</protein>
<keyword evidence="3" id="KW-1185">Reference proteome</keyword>
<sequence length="428" mass="44829">MRSGKRAWVAALTGTLIVAGGAAIATPQAWSKPTAPQSRGALGSIIRADTSQVDFSVPGMPGAVPARSTRMTYASSTTNSSPTSVVGTYLEPLQPWTGPGQRPLIAYAGGTQGQSDQCAPSAMLSQGVRFQPPADAIVEYDLAPIYQMLARGMSVVITDYHDLGVPGVHDFLNRRTQGYAVLDSARAALRLPGSGLNPRSPVMLYGYSQGGMGAGAAAELQPKYAPDLNVRGAYIGAPLVDPEFYIARNDGRPGVAPAIAWILNGIAADYPDTRPVLDAALNNTGKGILHDSVGKCGGGLGSSFVQPQNTSRWTNSGQPITAVIDRTPVLKRAFDEQRLGGLAPSVPVRVYAARNDDAMPYPLIRTLAASWCGHGTPVQFQVDGSLPPMSGIVGTHDLAFFPSAVDSQQWITDRLANVPAPVNCGALP</sequence>
<reference evidence="2 3" key="1">
    <citation type="submission" date="2024-10" db="EMBL/GenBank/DDBJ databases">
        <title>The Natural Products Discovery Center: Release of the First 8490 Sequenced Strains for Exploring Actinobacteria Biosynthetic Diversity.</title>
        <authorList>
            <person name="Kalkreuter E."/>
            <person name="Kautsar S.A."/>
            <person name="Yang D."/>
            <person name="Bader C.D."/>
            <person name="Teijaro C.N."/>
            <person name="Fluegel L."/>
            <person name="Davis C.M."/>
            <person name="Simpson J.R."/>
            <person name="Lauterbach L."/>
            <person name="Steele A.D."/>
            <person name="Gui C."/>
            <person name="Meng S."/>
            <person name="Li G."/>
            <person name="Viehrig K."/>
            <person name="Ye F."/>
            <person name="Su P."/>
            <person name="Kiefer A.F."/>
            <person name="Nichols A."/>
            <person name="Cepeda A.J."/>
            <person name="Yan W."/>
            <person name="Fan B."/>
            <person name="Jiang Y."/>
            <person name="Adhikari A."/>
            <person name="Zheng C.-J."/>
            <person name="Schuster L."/>
            <person name="Cowan T.M."/>
            <person name="Smanski M.J."/>
            <person name="Chevrette M.G."/>
            <person name="De Carvalho L.P.S."/>
            <person name="Shen B."/>
        </authorList>
    </citation>
    <scope>NUCLEOTIDE SEQUENCE [LARGE SCALE GENOMIC DNA]</scope>
    <source>
        <strain evidence="2 3">NPDC002593</strain>
    </source>
</reference>
<dbReference type="Proteomes" id="UP001601992">
    <property type="component" value="Unassembled WGS sequence"/>
</dbReference>
<dbReference type="InterPro" id="IPR005152">
    <property type="entry name" value="Lipase_secreted"/>
</dbReference>
<feature type="chain" id="PRO_5046244747" evidence="1">
    <location>
        <begin position="26"/>
        <end position="428"/>
    </location>
</feature>
<dbReference type="Gene3D" id="3.40.50.1820">
    <property type="entry name" value="alpha/beta hydrolase"/>
    <property type="match status" value="1"/>
</dbReference>
<dbReference type="PANTHER" id="PTHR34853">
    <property type="match status" value="1"/>
</dbReference>
<accession>A0ABW6RZE3</accession>
<dbReference type="EMBL" id="JBIAQY010000003">
    <property type="protein sequence ID" value="MFF3568595.1"/>
    <property type="molecule type" value="Genomic_DNA"/>
</dbReference>
<dbReference type="RefSeq" id="WP_040828865.1">
    <property type="nucleotide sequence ID" value="NZ_JBIAQY010000003.1"/>
</dbReference>
<evidence type="ECO:0000256" key="1">
    <source>
        <dbReference type="SAM" id="SignalP"/>
    </source>
</evidence>
<dbReference type="Gene3D" id="1.10.260.130">
    <property type="match status" value="1"/>
</dbReference>
<comment type="caution">
    <text evidence="2">The sequence shown here is derived from an EMBL/GenBank/DDBJ whole genome shotgun (WGS) entry which is preliminary data.</text>
</comment>
<dbReference type="Pfam" id="PF03583">
    <property type="entry name" value="LIP"/>
    <property type="match status" value="1"/>
</dbReference>
<proteinExistence type="predicted"/>
<dbReference type="PANTHER" id="PTHR34853:SF1">
    <property type="entry name" value="LIPASE 5"/>
    <property type="match status" value="1"/>
</dbReference>
<dbReference type="PIRSF" id="PIRSF029171">
    <property type="entry name" value="Esterase_LipA"/>
    <property type="match status" value="1"/>
</dbReference>
<evidence type="ECO:0000313" key="2">
    <source>
        <dbReference type="EMBL" id="MFF3568595.1"/>
    </source>
</evidence>
<feature type="signal peptide" evidence="1">
    <location>
        <begin position="1"/>
        <end position="25"/>
    </location>
</feature>
<keyword evidence="1" id="KW-0732">Signal</keyword>
<gene>
    <name evidence="2" type="ORF">ACFYXQ_12550</name>
</gene>
<evidence type="ECO:0000313" key="3">
    <source>
        <dbReference type="Proteomes" id="UP001601992"/>
    </source>
</evidence>
<organism evidence="2 3">
    <name type="scientific">Nocardia jiangxiensis</name>
    <dbReference type="NCBI Taxonomy" id="282685"/>
    <lineage>
        <taxon>Bacteria</taxon>
        <taxon>Bacillati</taxon>
        <taxon>Actinomycetota</taxon>
        <taxon>Actinomycetes</taxon>
        <taxon>Mycobacteriales</taxon>
        <taxon>Nocardiaceae</taxon>
        <taxon>Nocardia</taxon>
    </lineage>
</organism>